<organism evidence="9 10">
    <name type="scientific">Ephemeroptericola cinctiostellae</name>
    <dbReference type="NCBI Taxonomy" id="2268024"/>
    <lineage>
        <taxon>Bacteria</taxon>
        <taxon>Pseudomonadati</taxon>
        <taxon>Pseudomonadota</taxon>
        <taxon>Betaproteobacteria</taxon>
        <taxon>Burkholderiales</taxon>
        <taxon>Burkholderiaceae</taxon>
        <taxon>Ephemeroptericola</taxon>
    </lineage>
</organism>
<evidence type="ECO:0000256" key="1">
    <source>
        <dbReference type="ARBA" id="ARBA00009747"/>
    </source>
</evidence>
<dbReference type="AlphaFoldDB" id="A0A345DCQ9"/>
<feature type="binding site" evidence="8">
    <location>
        <position position="108"/>
    </location>
    <ligand>
        <name>ATP</name>
        <dbReference type="ChEBI" id="CHEBI:30616"/>
    </ligand>
</feature>
<keyword evidence="10" id="KW-1185">Reference proteome</keyword>
<keyword evidence="8" id="KW-0464">Manganese</keyword>
<feature type="binding site" evidence="8">
    <location>
        <position position="248"/>
    </location>
    <ligand>
        <name>Mg(2+)</name>
        <dbReference type="ChEBI" id="CHEBI:18420"/>
    </ligand>
</feature>
<dbReference type="GO" id="GO:0070733">
    <property type="term" value="F:AMPylase activity"/>
    <property type="evidence" value="ECO:0007669"/>
    <property type="project" value="UniProtKB-EC"/>
</dbReference>
<evidence type="ECO:0000256" key="3">
    <source>
        <dbReference type="ARBA" id="ARBA00022695"/>
    </source>
</evidence>
<dbReference type="GO" id="GO:0030145">
    <property type="term" value="F:manganese ion binding"/>
    <property type="evidence" value="ECO:0007669"/>
    <property type="project" value="UniProtKB-UniRule"/>
</dbReference>
<feature type="binding site" evidence="8">
    <location>
        <position position="121"/>
    </location>
    <ligand>
        <name>ATP</name>
        <dbReference type="ChEBI" id="CHEBI:30616"/>
    </ligand>
</feature>
<dbReference type="EC" id="2.7.7.108" evidence="8"/>
<dbReference type="OrthoDB" id="9776281at2"/>
<comment type="catalytic activity">
    <reaction evidence="8">
        <text>L-threonyl-[protein] + ATP = 3-O-(5'-adenylyl)-L-threonyl-[protein] + diphosphate</text>
        <dbReference type="Rhea" id="RHEA:54292"/>
        <dbReference type="Rhea" id="RHEA-COMP:11060"/>
        <dbReference type="Rhea" id="RHEA-COMP:13847"/>
        <dbReference type="ChEBI" id="CHEBI:30013"/>
        <dbReference type="ChEBI" id="CHEBI:30616"/>
        <dbReference type="ChEBI" id="CHEBI:33019"/>
        <dbReference type="ChEBI" id="CHEBI:138113"/>
        <dbReference type="EC" id="2.7.7.108"/>
    </reaction>
</comment>
<keyword evidence="4 8" id="KW-0479">Metal-binding</keyword>
<evidence type="ECO:0000313" key="10">
    <source>
        <dbReference type="Proteomes" id="UP000252182"/>
    </source>
</evidence>
<dbReference type="Proteomes" id="UP000252182">
    <property type="component" value="Chromosome"/>
</dbReference>
<dbReference type="RefSeq" id="WP_114563257.1">
    <property type="nucleotide sequence ID" value="NZ_CP031124.1"/>
</dbReference>
<dbReference type="HAMAP" id="MF_00692">
    <property type="entry name" value="SelO"/>
    <property type="match status" value="1"/>
</dbReference>
<name>A0A345DCQ9_9BURK</name>
<dbReference type="KEGG" id="hyf:DTO96_101888"/>
<feature type="active site" description="Proton acceptor" evidence="8">
    <location>
        <position position="247"/>
    </location>
</feature>
<comment type="catalytic activity">
    <reaction evidence="8">
        <text>L-seryl-[protein] + UTP = O-(5'-uridylyl)-L-seryl-[protein] + diphosphate</text>
        <dbReference type="Rhea" id="RHEA:64604"/>
        <dbReference type="Rhea" id="RHEA-COMP:9863"/>
        <dbReference type="Rhea" id="RHEA-COMP:16635"/>
        <dbReference type="ChEBI" id="CHEBI:29999"/>
        <dbReference type="ChEBI" id="CHEBI:33019"/>
        <dbReference type="ChEBI" id="CHEBI:46398"/>
        <dbReference type="ChEBI" id="CHEBI:156051"/>
    </reaction>
</comment>
<keyword evidence="6 8" id="KW-0067">ATP-binding</keyword>
<feature type="binding site" evidence="8">
    <location>
        <position position="178"/>
    </location>
    <ligand>
        <name>ATP</name>
        <dbReference type="ChEBI" id="CHEBI:30616"/>
    </ligand>
</feature>
<dbReference type="NCBIfam" id="NF000658">
    <property type="entry name" value="PRK00029.1"/>
    <property type="match status" value="1"/>
</dbReference>
<comment type="catalytic activity">
    <reaction evidence="8">
        <text>L-tyrosyl-[protein] + UTP = O-(5'-uridylyl)-L-tyrosyl-[protein] + diphosphate</text>
        <dbReference type="Rhea" id="RHEA:83887"/>
        <dbReference type="Rhea" id="RHEA-COMP:10136"/>
        <dbReference type="Rhea" id="RHEA-COMP:20238"/>
        <dbReference type="ChEBI" id="CHEBI:33019"/>
        <dbReference type="ChEBI" id="CHEBI:46398"/>
        <dbReference type="ChEBI" id="CHEBI:46858"/>
        <dbReference type="ChEBI" id="CHEBI:90602"/>
    </reaction>
</comment>
<evidence type="ECO:0000256" key="8">
    <source>
        <dbReference type="HAMAP-Rule" id="MF_00692"/>
    </source>
</evidence>
<feature type="binding site" evidence="8">
    <location>
        <position position="120"/>
    </location>
    <ligand>
        <name>ATP</name>
        <dbReference type="ChEBI" id="CHEBI:30616"/>
    </ligand>
</feature>
<evidence type="ECO:0000256" key="5">
    <source>
        <dbReference type="ARBA" id="ARBA00022741"/>
    </source>
</evidence>
<comment type="catalytic activity">
    <reaction evidence="8">
        <text>L-seryl-[protein] + ATP = 3-O-(5'-adenylyl)-L-seryl-[protein] + diphosphate</text>
        <dbReference type="Rhea" id="RHEA:58120"/>
        <dbReference type="Rhea" id="RHEA-COMP:9863"/>
        <dbReference type="Rhea" id="RHEA-COMP:15073"/>
        <dbReference type="ChEBI" id="CHEBI:29999"/>
        <dbReference type="ChEBI" id="CHEBI:30616"/>
        <dbReference type="ChEBI" id="CHEBI:33019"/>
        <dbReference type="ChEBI" id="CHEBI:142516"/>
        <dbReference type="EC" id="2.7.7.108"/>
    </reaction>
</comment>
<dbReference type="GO" id="GO:0000287">
    <property type="term" value="F:magnesium ion binding"/>
    <property type="evidence" value="ECO:0007669"/>
    <property type="project" value="UniProtKB-UniRule"/>
</dbReference>
<dbReference type="EC" id="2.7.7.-" evidence="8"/>
<dbReference type="PANTHER" id="PTHR12153:SF15">
    <property type="entry name" value="PROTEIN ADENYLYLTRANSFERASE SELO, MITOCHONDRIAL"/>
    <property type="match status" value="1"/>
</dbReference>
<dbReference type="PANTHER" id="PTHR12153">
    <property type="entry name" value="SELENOPROTEIN O"/>
    <property type="match status" value="1"/>
</dbReference>
<sequence length="478" mass="53378">MNNSLPPHFTHPFRHLGASFFADVMPEPVLHPHWVHFNAPLAAQLGLPSTALDVNLFSGNQLFEGQHPLAMLYAGHQFGHYTPQLGDGRAMQLGSTLHNGERMEWQLKGAGRTPFSRGSDGRAVLRSSIREYLCSAAMTGLGIPTTQALSLVGSTTAVYREQRETAALVMRIAPSFVRFGSFEVFFYRGQTDELKALADFVIAEHYPLCAEAEQPYVALLSAVVERTAVLVAHWQAVGFCHGVLNSDNMSILGLTLDYGPFGFLDTYNPSHICNHSDHEGRYSFENQPFIGSWNLHCLAQALLPLIDDIPTVKSALAAYWPQFTAHLHGLMCEKLGLFEPQHNDADLIQDTLAMMAHNHLDYSRFFRRLADFESNQGATIRNDCLDLTAFDAWASKYAVRLLSEPNNTRTVRMNAVNPKYILRNHLAQDAIEQAERGDFSEVSTLFECLQQPFQEQTQYERLNAEPEEGMAVEVSCSS</sequence>
<evidence type="ECO:0000256" key="4">
    <source>
        <dbReference type="ARBA" id="ARBA00022723"/>
    </source>
</evidence>
<dbReference type="GO" id="GO:0005524">
    <property type="term" value="F:ATP binding"/>
    <property type="evidence" value="ECO:0007669"/>
    <property type="project" value="UniProtKB-UniRule"/>
</dbReference>
<keyword evidence="5 8" id="KW-0547">Nucleotide-binding</keyword>
<keyword evidence="3 8" id="KW-0548">Nucleotidyltransferase</keyword>
<gene>
    <name evidence="8" type="primary">ydiU</name>
    <name evidence="8" type="synonym">selO</name>
    <name evidence="9" type="ORF">DTO96_101888</name>
</gene>
<keyword evidence="2 8" id="KW-0808">Transferase</keyword>
<reference evidence="10" key="1">
    <citation type="submission" date="2018-07" db="EMBL/GenBank/DDBJ databases">
        <authorList>
            <person name="Kim H."/>
        </authorList>
    </citation>
    <scope>NUCLEOTIDE SEQUENCE [LARGE SCALE GENOMIC DNA]</scope>
    <source>
        <strain evidence="10">F02</strain>
    </source>
</reference>
<dbReference type="InterPro" id="IPR003846">
    <property type="entry name" value="SelO"/>
</dbReference>
<comment type="function">
    <text evidence="8">Nucleotidyltransferase involved in the post-translational modification of proteins. It can catalyze the addition of adenosine monophosphate (AMP) or uridine monophosphate (UMP) to a protein, resulting in modifications known as AMPylation and UMPylation.</text>
</comment>
<feature type="binding site" evidence="8">
    <location>
        <position position="88"/>
    </location>
    <ligand>
        <name>ATP</name>
        <dbReference type="ChEBI" id="CHEBI:30616"/>
    </ligand>
</feature>
<feature type="binding site" evidence="8">
    <location>
        <position position="257"/>
    </location>
    <ligand>
        <name>Mg(2+)</name>
        <dbReference type="ChEBI" id="CHEBI:18420"/>
    </ligand>
</feature>
<comment type="cofactor">
    <cofactor evidence="8">
        <name>Mg(2+)</name>
        <dbReference type="ChEBI" id="CHEBI:18420"/>
    </cofactor>
    <cofactor evidence="8">
        <name>Mn(2+)</name>
        <dbReference type="ChEBI" id="CHEBI:29035"/>
    </cofactor>
</comment>
<dbReference type="EMBL" id="CP031124">
    <property type="protein sequence ID" value="AXF86147.1"/>
    <property type="molecule type" value="Genomic_DNA"/>
</dbReference>
<feature type="binding site" evidence="8">
    <location>
        <position position="257"/>
    </location>
    <ligand>
        <name>ATP</name>
        <dbReference type="ChEBI" id="CHEBI:30616"/>
    </ligand>
</feature>
<comment type="catalytic activity">
    <reaction evidence="8">
        <text>L-tyrosyl-[protein] + ATP = O-(5'-adenylyl)-L-tyrosyl-[protein] + diphosphate</text>
        <dbReference type="Rhea" id="RHEA:54288"/>
        <dbReference type="Rhea" id="RHEA-COMP:10136"/>
        <dbReference type="Rhea" id="RHEA-COMP:13846"/>
        <dbReference type="ChEBI" id="CHEBI:30616"/>
        <dbReference type="ChEBI" id="CHEBI:33019"/>
        <dbReference type="ChEBI" id="CHEBI:46858"/>
        <dbReference type="ChEBI" id="CHEBI:83624"/>
        <dbReference type="EC" id="2.7.7.108"/>
    </reaction>
</comment>
<comment type="catalytic activity">
    <reaction evidence="8">
        <text>L-histidyl-[protein] + UTP = N(tele)-(5'-uridylyl)-L-histidyl-[protein] + diphosphate</text>
        <dbReference type="Rhea" id="RHEA:83891"/>
        <dbReference type="Rhea" id="RHEA-COMP:9745"/>
        <dbReference type="Rhea" id="RHEA-COMP:20239"/>
        <dbReference type="ChEBI" id="CHEBI:29979"/>
        <dbReference type="ChEBI" id="CHEBI:33019"/>
        <dbReference type="ChEBI" id="CHEBI:46398"/>
        <dbReference type="ChEBI" id="CHEBI:233474"/>
    </reaction>
</comment>
<comment type="similarity">
    <text evidence="1 8">Belongs to the SELO family.</text>
</comment>
<evidence type="ECO:0000256" key="7">
    <source>
        <dbReference type="ARBA" id="ARBA00022842"/>
    </source>
</evidence>
<evidence type="ECO:0000256" key="6">
    <source>
        <dbReference type="ARBA" id="ARBA00022840"/>
    </source>
</evidence>
<protein>
    <recommendedName>
        <fullName evidence="8">Protein nucleotidyltransferase YdiU</fullName>
        <ecNumber evidence="8">2.7.7.-</ecNumber>
    </recommendedName>
    <alternativeName>
        <fullName evidence="8">Protein adenylyltransferase YdiU</fullName>
        <ecNumber evidence="8">2.7.7.108</ecNumber>
    </alternativeName>
    <alternativeName>
        <fullName evidence="8">Protein uridylyltransferase YdiU</fullName>
        <ecNumber evidence="8">2.7.7.-</ecNumber>
    </alternativeName>
</protein>
<feature type="binding site" evidence="8">
    <location>
        <position position="86"/>
    </location>
    <ligand>
        <name>ATP</name>
        <dbReference type="ChEBI" id="CHEBI:30616"/>
    </ligand>
</feature>
<proteinExistence type="inferred from homology"/>
<feature type="binding site" evidence="8">
    <location>
        <position position="89"/>
    </location>
    <ligand>
        <name>ATP</name>
        <dbReference type="ChEBI" id="CHEBI:30616"/>
    </ligand>
</feature>
<accession>A0A345DCQ9</accession>
<evidence type="ECO:0000256" key="2">
    <source>
        <dbReference type="ARBA" id="ARBA00022679"/>
    </source>
</evidence>
<dbReference type="Pfam" id="PF02696">
    <property type="entry name" value="SelO"/>
    <property type="match status" value="1"/>
</dbReference>
<keyword evidence="7 8" id="KW-0460">Magnesium</keyword>
<feature type="binding site" evidence="8">
    <location>
        <position position="171"/>
    </location>
    <ligand>
        <name>ATP</name>
        <dbReference type="ChEBI" id="CHEBI:30616"/>
    </ligand>
</feature>
<evidence type="ECO:0000313" key="9">
    <source>
        <dbReference type="EMBL" id="AXF86147.1"/>
    </source>
</evidence>